<dbReference type="SUPFAM" id="SSF53098">
    <property type="entry name" value="Ribonuclease H-like"/>
    <property type="match status" value="1"/>
</dbReference>
<evidence type="ECO:0000313" key="3">
    <source>
        <dbReference type="Proteomes" id="UP000186594"/>
    </source>
</evidence>
<dbReference type="GO" id="GO:0000402">
    <property type="term" value="F:crossed form four-way junction DNA binding"/>
    <property type="evidence" value="ECO:0007669"/>
    <property type="project" value="TreeGrafter"/>
</dbReference>
<keyword evidence="2" id="KW-0255">Endonuclease</keyword>
<dbReference type="GO" id="GO:0005739">
    <property type="term" value="C:mitochondrion"/>
    <property type="evidence" value="ECO:0007669"/>
    <property type="project" value="TreeGrafter"/>
</dbReference>
<dbReference type="OrthoDB" id="5552842at2759"/>
<dbReference type="GO" id="GO:0000403">
    <property type="term" value="F:Y-form DNA binding"/>
    <property type="evidence" value="ECO:0007669"/>
    <property type="project" value="TreeGrafter"/>
</dbReference>
<dbReference type="InterPro" id="IPR036397">
    <property type="entry name" value="RNaseH_sf"/>
</dbReference>
<dbReference type="STRING" id="1198029.A0A1U7LKQ2"/>
<dbReference type="PANTHER" id="PTHR28072:SF1">
    <property type="entry name" value="CRUCIFORM CUTTING ENDONUCLEASE 1, MITOCHONDRIAL-RELATED"/>
    <property type="match status" value="1"/>
</dbReference>
<evidence type="ECO:0000313" key="2">
    <source>
        <dbReference type="EMBL" id="OLL23235.1"/>
    </source>
</evidence>
<organism evidence="2 3">
    <name type="scientific">Neolecta irregularis (strain DAH-3)</name>
    <dbReference type="NCBI Taxonomy" id="1198029"/>
    <lineage>
        <taxon>Eukaryota</taxon>
        <taxon>Fungi</taxon>
        <taxon>Dikarya</taxon>
        <taxon>Ascomycota</taxon>
        <taxon>Taphrinomycotina</taxon>
        <taxon>Neolectales</taxon>
        <taxon>Neolectaceae</taxon>
        <taxon>Neolecta</taxon>
    </lineage>
</organism>
<reference evidence="2 3" key="1">
    <citation type="submission" date="2016-04" db="EMBL/GenBank/DDBJ databases">
        <title>Evolutionary innovation and constraint leading to complex multicellularity in the Ascomycota.</title>
        <authorList>
            <person name="Cisse O."/>
            <person name="Nguyen A."/>
            <person name="Hewitt D.A."/>
            <person name="Jedd G."/>
            <person name="Stajich J.E."/>
        </authorList>
    </citation>
    <scope>NUCLEOTIDE SEQUENCE [LARGE SCALE GENOMIC DNA]</scope>
    <source>
        <strain evidence="2 3">DAH-3</strain>
    </source>
</reference>
<comment type="caution">
    <text evidence="2">The sequence shown here is derived from an EMBL/GenBank/DDBJ whole genome shotgun (WGS) entry which is preliminary data.</text>
</comment>
<feature type="domain" description="Mitochondrial resolvase Ydc2 catalytic" evidence="1">
    <location>
        <begin position="11"/>
        <end position="187"/>
    </location>
</feature>
<name>A0A1U7LKQ2_NEOID</name>
<dbReference type="EMBL" id="LXFE01002040">
    <property type="protein sequence ID" value="OLL23235.1"/>
    <property type="molecule type" value="Genomic_DNA"/>
</dbReference>
<dbReference type="InterPro" id="IPR015242">
    <property type="entry name" value="Ydc2_cat"/>
</dbReference>
<dbReference type="GO" id="GO:0004520">
    <property type="term" value="F:DNA endonuclease activity"/>
    <property type="evidence" value="ECO:0007669"/>
    <property type="project" value="TreeGrafter"/>
</dbReference>
<keyword evidence="2" id="KW-0378">Hydrolase</keyword>
<dbReference type="AlphaFoldDB" id="A0A1U7LKQ2"/>
<evidence type="ECO:0000259" key="1">
    <source>
        <dbReference type="Pfam" id="PF09159"/>
    </source>
</evidence>
<dbReference type="Proteomes" id="UP000186594">
    <property type="component" value="Unassembled WGS sequence"/>
</dbReference>
<keyword evidence="3" id="KW-1185">Reference proteome</keyword>
<proteinExistence type="predicted"/>
<dbReference type="Gene3D" id="3.30.420.10">
    <property type="entry name" value="Ribonuclease H-like superfamily/Ribonuclease H"/>
    <property type="match status" value="1"/>
</dbReference>
<sequence>MCLLVPTKKGISVKEWQRIEVVEKDAPAATFEPIELSSLAYQICKTLVSMRPDHVLIERQRHRTGGASAILEWTIRVNTFEAMIHAILHTLIQESKWSGRIESVHPKRISDYWIHNRAEKSTSHELKLQKIGIVTEMIRKRSSNILFEGCAQETVEVFVGRPKGKRDDIADSFLQGITWIRWQQAKLRVKARLKKGEQVSANELSALLK</sequence>
<dbReference type="InterPro" id="IPR039197">
    <property type="entry name" value="Mrs1/Cce1"/>
</dbReference>
<dbReference type="PANTHER" id="PTHR28072">
    <property type="entry name" value="CRUCIFORM CUTTING ENDONUCLEASE 1, MITOCHONDRIAL-RELATED"/>
    <property type="match status" value="1"/>
</dbReference>
<keyword evidence="2" id="KW-0540">Nuclease</keyword>
<gene>
    <name evidence="2" type="ORF">NEOLI_002277</name>
</gene>
<dbReference type="Pfam" id="PF09159">
    <property type="entry name" value="Ydc2-catalyt"/>
    <property type="match status" value="1"/>
</dbReference>
<accession>A0A1U7LKQ2</accession>
<dbReference type="GO" id="GO:0070336">
    <property type="term" value="F:flap-structured DNA binding"/>
    <property type="evidence" value="ECO:0007669"/>
    <property type="project" value="TreeGrafter"/>
</dbReference>
<dbReference type="InterPro" id="IPR012337">
    <property type="entry name" value="RNaseH-like_sf"/>
</dbReference>
<protein>
    <submittedName>
        <fullName evidence="2">Cruciform cutting endonuclease 1, mitochondrial</fullName>
    </submittedName>
</protein>